<keyword evidence="2" id="KW-0249">Electron transport</keyword>
<dbReference type="SUPFAM" id="SSF57802">
    <property type="entry name" value="Rubredoxin-like"/>
    <property type="match status" value="1"/>
</dbReference>
<dbReference type="OrthoDB" id="45654at2157"/>
<dbReference type="InterPro" id="IPR052753">
    <property type="entry name" value="Rbr2/Nigerythrin"/>
</dbReference>
<dbReference type="PROSITE" id="PS50905">
    <property type="entry name" value="FERRITIN_LIKE"/>
    <property type="match status" value="1"/>
</dbReference>
<dbReference type="GO" id="GO:0005506">
    <property type="term" value="F:iron ion binding"/>
    <property type="evidence" value="ECO:0007669"/>
    <property type="project" value="InterPro"/>
</dbReference>
<dbReference type="Pfam" id="PF21349">
    <property type="entry name" value="RUBY_RBDX"/>
    <property type="match status" value="1"/>
</dbReference>
<keyword evidence="8" id="KW-1185">Reference proteome</keyword>
<sequence length="186" mass="20625">MAAPRPMTLDALLSAFGGESMAHMRYLLFAEIAEKEGFGNVARLFRAVAFAEQVHARNHFEKLRGLDLDAKVVAGAPFGPGPTSKNLEMAIRGEEFEVEEMYPAYIAVAEQQGEKQAALSFRWALEAEKTHAQLFRRAKEAVDRGEDLAIDGNIWVCPVCGHTYVGPEPPDRCPICGAPRERYVKF</sequence>
<dbReference type="PATRIC" id="fig|1273541.4.peg.942"/>
<reference evidence="6 8" key="2">
    <citation type="submission" date="2017-05" db="EMBL/GenBank/DDBJ databases">
        <title>The draft genome of the hyperthermophilic archaeon 'Pyrodictium delaneyi strain Hulk', an iron and nitrate reducer, reveals the capacity for sulfate reduction.</title>
        <authorList>
            <person name="Demey L.M."/>
            <person name="Miller C."/>
            <person name="Manzella M."/>
            <person name="Reguera G."/>
            <person name="Kashefi K."/>
        </authorList>
    </citation>
    <scope>NUCLEOTIDE SEQUENCE [LARGE SCALE GENOMIC DNA]</scope>
    <source>
        <strain evidence="6 8">Hulk</strain>
    </source>
</reference>
<evidence type="ECO:0000259" key="4">
    <source>
        <dbReference type="PROSITE" id="PS50905"/>
    </source>
</evidence>
<dbReference type="EMBL" id="CP013011">
    <property type="protein sequence ID" value="ALL00923.1"/>
    <property type="molecule type" value="Genomic_DNA"/>
</dbReference>
<evidence type="ECO:0000313" key="8">
    <source>
        <dbReference type="Proteomes" id="UP000196694"/>
    </source>
</evidence>
<dbReference type="InterPro" id="IPR024934">
    <property type="entry name" value="Rubredoxin-like_dom"/>
</dbReference>
<dbReference type="AlphaFoldDB" id="A0A0P0N212"/>
<proteinExistence type="predicted"/>
<organism evidence="5 7">
    <name type="scientific">Pyrodictium delaneyi</name>
    <dbReference type="NCBI Taxonomy" id="1273541"/>
    <lineage>
        <taxon>Archaea</taxon>
        <taxon>Thermoproteota</taxon>
        <taxon>Thermoprotei</taxon>
        <taxon>Desulfurococcales</taxon>
        <taxon>Pyrodictiaceae</taxon>
        <taxon>Pyrodictium</taxon>
    </lineage>
</organism>
<dbReference type="Gene3D" id="1.20.1260.10">
    <property type="match status" value="1"/>
</dbReference>
<feature type="domain" description="Rubredoxin-like" evidence="3">
    <location>
        <begin position="152"/>
        <end position="186"/>
    </location>
</feature>
<evidence type="ECO:0000259" key="3">
    <source>
        <dbReference type="PROSITE" id="PS50903"/>
    </source>
</evidence>
<dbReference type="Proteomes" id="UP000058613">
    <property type="component" value="Chromosome"/>
</dbReference>
<evidence type="ECO:0000256" key="1">
    <source>
        <dbReference type="ARBA" id="ARBA00022448"/>
    </source>
</evidence>
<dbReference type="PANTHER" id="PTHR33746:SF4">
    <property type="entry name" value="RUBRERYTHRIN"/>
    <property type="match status" value="1"/>
</dbReference>
<dbReference type="STRING" id="1273541.Pyrde_0873"/>
<evidence type="ECO:0000256" key="2">
    <source>
        <dbReference type="ARBA" id="ARBA00022982"/>
    </source>
</evidence>
<dbReference type="GO" id="GO:0016491">
    <property type="term" value="F:oxidoreductase activity"/>
    <property type="evidence" value="ECO:0007669"/>
    <property type="project" value="InterPro"/>
</dbReference>
<dbReference type="Pfam" id="PF02915">
    <property type="entry name" value="Rubrerythrin"/>
    <property type="match status" value="1"/>
</dbReference>
<accession>A0A0P0N212</accession>
<dbReference type="Gene3D" id="2.20.28.10">
    <property type="match status" value="1"/>
</dbReference>
<evidence type="ECO:0000313" key="6">
    <source>
        <dbReference type="EMBL" id="OWJ55460.1"/>
    </source>
</evidence>
<dbReference type="InterPro" id="IPR048574">
    <property type="entry name" value="RUBY_RBDX"/>
</dbReference>
<protein>
    <submittedName>
        <fullName evidence="5 6">Rubrerythrin</fullName>
    </submittedName>
</protein>
<keyword evidence="1" id="KW-0813">Transport</keyword>
<feature type="domain" description="Ferritin-like diiron" evidence="4">
    <location>
        <begin position="2"/>
        <end position="146"/>
    </location>
</feature>
<name>A0A0P0N212_9CREN</name>
<gene>
    <name evidence="6" type="ORF">Pdsh_01285</name>
    <name evidence="5" type="ORF">Pyrde_0873</name>
</gene>
<dbReference type="InterPro" id="IPR009078">
    <property type="entry name" value="Ferritin-like_SF"/>
</dbReference>
<reference evidence="5 7" key="1">
    <citation type="submission" date="2015-10" db="EMBL/GenBank/DDBJ databases">
        <title>Complete genome sequence of hyperthermophilic archaeon Pyrodictium delaneyi Su06.</title>
        <authorList>
            <person name="Jung J.-H."/>
            <person name="Lin J."/>
            <person name="Holden J.F."/>
            <person name="Park C.-S."/>
        </authorList>
    </citation>
    <scope>NUCLEOTIDE SEQUENCE [LARGE SCALE GENOMIC DNA]</scope>
    <source>
        <strain evidence="5 7">Su06</strain>
    </source>
</reference>
<evidence type="ECO:0000313" key="5">
    <source>
        <dbReference type="EMBL" id="ALL00923.1"/>
    </source>
</evidence>
<dbReference type="InterPro" id="IPR003251">
    <property type="entry name" value="Rr_diiron-bd_dom"/>
</dbReference>
<dbReference type="InterPro" id="IPR012347">
    <property type="entry name" value="Ferritin-like"/>
</dbReference>
<dbReference type="CDD" id="cd01041">
    <property type="entry name" value="Rubrerythrin"/>
    <property type="match status" value="1"/>
</dbReference>
<dbReference type="InterPro" id="IPR009040">
    <property type="entry name" value="Ferritin-like_diiron"/>
</dbReference>
<dbReference type="CDD" id="cd00729">
    <property type="entry name" value="rubredoxin_SM"/>
    <property type="match status" value="1"/>
</dbReference>
<dbReference type="GeneID" id="26099211"/>
<dbReference type="SUPFAM" id="SSF47240">
    <property type="entry name" value="Ferritin-like"/>
    <property type="match status" value="1"/>
</dbReference>
<dbReference type="EMBL" id="NCQP01000001">
    <property type="protein sequence ID" value="OWJ55460.1"/>
    <property type="molecule type" value="Genomic_DNA"/>
</dbReference>
<dbReference type="PANTHER" id="PTHR33746">
    <property type="entry name" value="RUBRERYTHRIN"/>
    <property type="match status" value="1"/>
</dbReference>
<evidence type="ECO:0000313" key="7">
    <source>
        <dbReference type="Proteomes" id="UP000058613"/>
    </source>
</evidence>
<dbReference type="Proteomes" id="UP000196694">
    <property type="component" value="Unassembled WGS sequence"/>
</dbReference>
<dbReference type="PROSITE" id="PS50903">
    <property type="entry name" value="RUBREDOXIN_LIKE"/>
    <property type="match status" value="1"/>
</dbReference>
<dbReference type="KEGG" id="pdl:Pyrde_0873"/>
<dbReference type="RefSeq" id="WP_055408571.1">
    <property type="nucleotide sequence ID" value="NZ_CP013011.1"/>
</dbReference>